<proteinExistence type="predicted"/>
<dbReference type="PANTHER" id="PTHR45138:SF9">
    <property type="entry name" value="DIGUANYLATE CYCLASE DGCM-RELATED"/>
    <property type="match status" value="1"/>
</dbReference>
<dbReference type="Gene3D" id="3.30.70.270">
    <property type="match status" value="1"/>
</dbReference>
<dbReference type="Pfam" id="PF00990">
    <property type="entry name" value="GGDEF"/>
    <property type="match status" value="1"/>
</dbReference>
<keyword evidence="1" id="KW-0175">Coiled coil</keyword>
<dbReference type="InterPro" id="IPR000160">
    <property type="entry name" value="GGDEF_dom"/>
</dbReference>
<keyword evidence="4" id="KW-1185">Reference proteome</keyword>
<dbReference type="Pfam" id="PF01590">
    <property type="entry name" value="GAF"/>
    <property type="match status" value="1"/>
</dbReference>
<dbReference type="SUPFAM" id="SSF55781">
    <property type="entry name" value="GAF domain-like"/>
    <property type="match status" value="1"/>
</dbReference>
<dbReference type="CDD" id="cd01949">
    <property type="entry name" value="GGDEF"/>
    <property type="match status" value="1"/>
</dbReference>
<dbReference type="InterPro" id="IPR050469">
    <property type="entry name" value="Diguanylate_Cyclase"/>
</dbReference>
<dbReference type="RefSeq" id="WP_277731385.1">
    <property type="nucleotide sequence ID" value="NZ_CP120733.1"/>
</dbReference>
<dbReference type="NCBIfam" id="TIGR00254">
    <property type="entry name" value="GGDEF"/>
    <property type="match status" value="1"/>
</dbReference>
<evidence type="ECO:0000256" key="1">
    <source>
        <dbReference type="SAM" id="Coils"/>
    </source>
</evidence>
<dbReference type="SUPFAM" id="SSF55073">
    <property type="entry name" value="Nucleotide cyclase"/>
    <property type="match status" value="1"/>
</dbReference>
<dbReference type="InterPro" id="IPR003018">
    <property type="entry name" value="GAF"/>
</dbReference>
<gene>
    <name evidence="3" type="ORF">P4S50_13815</name>
</gene>
<dbReference type="InterPro" id="IPR029016">
    <property type="entry name" value="GAF-like_dom_sf"/>
</dbReference>
<dbReference type="EMBL" id="CP120733">
    <property type="protein sequence ID" value="WFD09458.1"/>
    <property type="molecule type" value="Genomic_DNA"/>
</dbReference>
<dbReference type="InterPro" id="IPR029787">
    <property type="entry name" value="Nucleotide_cyclase"/>
</dbReference>
<evidence type="ECO:0000259" key="2">
    <source>
        <dbReference type="PROSITE" id="PS50887"/>
    </source>
</evidence>
<dbReference type="SMART" id="SM00267">
    <property type="entry name" value="GGDEF"/>
    <property type="match status" value="1"/>
</dbReference>
<accession>A0ABY8E964</accession>
<dbReference type="PANTHER" id="PTHR45138">
    <property type="entry name" value="REGULATORY COMPONENTS OF SENSORY TRANSDUCTION SYSTEM"/>
    <property type="match status" value="1"/>
</dbReference>
<reference evidence="3 4" key="1">
    <citation type="submission" date="2023-03" db="EMBL/GenBank/DDBJ databases">
        <title>Complete genome sequence of Tepidibacter sp. SWIR-1, isolated from a deep-sea hydrothermal vent.</title>
        <authorList>
            <person name="Li X."/>
        </authorList>
    </citation>
    <scope>NUCLEOTIDE SEQUENCE [LARGE SCALE GENOMIC DNA]</scope>
    <source>
        <strain evidence="3 4">SWIR-1</strain>
    </source>
</reference>
<feature type="coiled-coil region" evidence="1">
    <location>
        <begin position="13"/>
        <end position="40"/>
    </location>
</feature>
<dbReference type="Gene3D" id="3.30.450.40">
    <property type="match status" value="1"/>
</dbReference>
<name>A0ABY8E964_9FIRM</name>
<dbReference type="PROSITE" id="PS50887">
    <property type="entry name" value="GGDEF"/>
    <property type="match status" value="1"/>
</dbReference>
<evidence type="ECO:0000313" key="4">
    <source>
        <dbReference type="Proteomes" id="UP001222800"/>
    </source>
</evidence>
<dbReference type="Proteomes" id="UP001222800">
    <property type="component" value="Chromosome"/>
</dbReference>
<evidence type="ECO:0000313" key="3">
    <source>
        <dbReference type="EMBL" id="WFD09458.1"/>
    </source>
</evidence>
<feature type="domain" description="GGDEF" evidence="2">
    <location>
        <begin position="225"/>
        <end position="357"/>
    </location>
</feature>
<protein>
    <submittedName>
        <fullName evidence="3">Sensor domain-containing diguanylate cyclase</fullName>
    </submittedName>
</protein>
<sequence length="357" mass="41106">MLNINRFKNSIENEKIKMLNDELRIENVNLNKELQELKAINWILSQVIKTSGTIDSFEGLMKNITDILMGVLGVDTCSIWIKNDNINRYSSYSRSIYNSNEYEIDTCTYFPDDILKIKETKTLDMNKENCSFCKGENVNSVLISPLEDFRTNTRMGVIIVEHRNKNFFSENTKSFFDILSIQLSIAAINSKLFEKVNEITNKDTLTMCYNRKYFDKIISENLCGREYTLAVFDLDNFKIVNDLFGHKKGDDVLVQISELARKIIEYYEGYLIRIGGDEFVVILYKSMDESVEILEKLRKSVPDLNIIRDTGLNITMTIGVACSDLTNGVDKIFNFADMALIEGKKHNCKNKIHIATQ</sequence>
<organism evidence="3 4">
    <name type="scientific">Tepidibacter hydrothermalis</name>
    <dbReference type="NCBI Taxonomy" id="3036126"/>
    <lineage>
        <taxon>Bacteria</taxon>
        <taxon>Bacillati</taxon>
        <taxon>Bacillota</taxon>
        <taxon>Clostridia</taxon>
        <taxon>Peptostreptococcales</taxon>
        <taxon>Peptostreptococcaceae</taxon>
        <taxon>Tepidibacter</taxon>
    </lineage>
</organism>
<dbReference type="InterPro" id="IPR043128">
    <property type="entry name" value="Rev_trsase/Diguanyl_cyclase"/>
</dbReference>